<dbReference type="GO" id="GO:1905515">
    <property type="term" value="P:non-motile cilium assembly"/>
    <property type="evidence" value="ECO:0000318"/>
    <property type="project" value="GO_Central"/>
</dbReference>
<proteinExistence type="predicted"/>
<dbReference type="GO" id="GO:0035869">
    <property type="term" value="C:ciliary transition zone"/>
    <property type="evidence" value="ECO:0000318"/>
    <property type="project" value="GO_Central"/>
</dbReference>
<feature type="transmembrane region" description="Helical" evidence="7">
    <location>
        <begin position="111"/>
        <end position="135"/>
    </location>
</feature>
<evidence type="ECO:0000256" key="4">
    <source>
        <dbReference type="ARBA" id="ARBA00022989"/>
    </source>
</evidence>
<keyword evidence="4 7" id="KW-1133">Transmembrane helix</keyword>
<keyword evidence="5 7" id="KW-0472">Membrane</keyword>
<evidence type="ECO:0000313" key="8">
    <source>
        <dbReference type="Ensembl" id="ENSGALP00010032612.1"/>
    </source>
</evidence>
<accession>A0A8V0ZP69</accession>
<reference evidence="8" key="1">
    <citation type="submission" date="2020-11" db="EMBL/GenBank/DDBJ databases">
        <title>Gallus gallus (Chicken) genome, bGalGal1, GRCg7b, maternal haplotype autosomes + Z &amp; W.</title>
        <authorList>
            <person name="Warren W."/>
            <person name="Formenti G."/>
            <person name="Fedrigo O."/>
            <person name="Haase B."/>
            <person name="Mountcastle J."/>
            <person name="Balacco J."/>
            <person name="Tracey A."/>
            <person name="Schneider V."/>
            <person name="Okimoto R."/>
            <person name="Cheng H."/>
            <person name="Hawken R."/>
            <person name="Howe K."/>
            <person name="Jarvis E.D."/>
        </authorList>
    </citation>
    <scope>NUCLEOTIDE SEQUENCE [LARGE SCALE GENOMIC DNA]</scope>
    <source>
        <strain evidence="8">Broiler</strain>
    </source>
</reference>
<organism evidence="8 9">
    <name type="scientific">Gallus gallus</name>
    <name type="common">Chicken</name>
    <dbReference type="NCBI Taxonomy" id="9031"/>
    <lineage>
        <taxon>Eukaryota</taxon>
        <taxon>Metazoa</taxon>
        <taxon>Chordata</taxon>
        <taxon>Craniata</taxon>
        <taxon>Vertebrata</taxon>
        <taxon>Euteleostomi</taxon>
        <taxon>Archelosauria</taxon>
        <taxon>Archosauria</taxon>
        <taxon>Dinosauria</taxon>
        <taxon>Saurischia</taxon>
        <taxon>Theropoda</taxon>
        <taxon>Coelurosauria</taxon>
        <taxon>Aves</taxon>
        <taxon>Neognathae</taxon>
        <taxon>Galloanserae</taxon>
        <taxon>Galliformes</taxon>
        <taxon>Phasianidae</taxon>
        <taxon>Phasianinae</taxon>
        <taxon>Gallus</taxon>
    </lineage>
</organism>
<evidence type="ECO:0000256" key="2">
    <source>
        <dbReference type="ARBA" id="ARBA00004141"/>
    </source>
</evidence>
<dbReference type="Pfam" id="PF09799">
    <property type="entry name" value="Transmemb_17"/>
    <property type="match status" value="1"/>
</dbReference>
<feature type="transmembrane region" description="Helical" evidence="7">
    <location>
        <begin position="78"/>
        <end position="99"/>
    </location>
</feature>
<keyword evidence="3 7" id="KW-0812">Transmembrane</keyword>
<evidence type="ECO:0000256" key="6">
    <source>
        <dbReference type="ARBA" id="ARBA00023273"/>
    </source>
</evidence>
<reference evidence="8" key="3">
    <citation type="submission" date="2025-09" db="UniProtKB">
        <authorList>
            <consortium name="Ensembl"/>
        </authorList>
    </citation>
    <scope>IDENTIFICATION</scope>
    <source>
        <strain evidence="8">broiler</strain>
    </source>
</reference>
<dbReference type="GO" id="GO:0016020">
    <property type="term" value="C:membrane"/>
    <property type="evidence" value="ECO:0007669"/>
    <property type="project" value="UniProtKB-SubCell"/>
</dbReference>
<dbReference type="PANTHER" id="PTHR13531:SF8">
    <property type="entry name" value="TRANSMEMBRANE PROTEIN 80"/>
    <property type="match status" value="1"/>
</dbReference>
<evidence type="ECO:0000256" key="7">
    <source>
        <dbReference type="SAM" id="Phobius"/>
    </source>
</evidence>
<comment type="subcellular location">
    <subcellularLocation>
        <location evidence="1">Cell projection</location>
        <location evidence="1">Cilium</location>
    </subcellularLocation>
    <subcellularLocation>
        <location evidence="2">Membrane</location>
        <topology evidence="2">Multi-pass membrane protein</topology>
    </subcellularLocation>
</comment>
<keyword evidence="9" id="KW-1185">Reference proteome</keyword>
<evidence type="ECO:0000256" key="1">
    <source>
        <dbReference type="ARBA" id="ARBA00004138"/>
    </source>
</evidence>
<dbReference type="AlphaFoldDB" id="A0A8V0ZP69"/>
<reference evidence="8" key="2">
    <citation type="submission" date="2025-08" db="UniProtKB">
        <authorList>
            <consortium name="Ensembl"/>
        </authorList>
    </citation>
    <scope>IDENTIFICATION</scope>
    <source>
        <strain evidence="8">broiler</strain>
    </source>
</reference>
<evidence type="ECO:0000313" key="9">
    <source>
        <dbReference type="Proteomes" id="UP000000539"/>
    </source>
</evidence>
<dbReference type="GeneTree" id="ENSGT00940000153899"/>
<gene>
    <name evidence="8" type="primary">TMEM80</name>
</gene>
<dbReference type="OrthoDB" id="262535at2759"/>
<feature type="transmembrane region" description="Helical" evidence="7">
    <location>
        <begin position="141"/>
        <end position="166"/>
    </location>
</feature>
<dbReference type="FunCoup" id="A0A8V0ZP69">
    <property type="interactions" value="522"/>
</dbReference>
<dbReference type="PANTHER" id="PTHR13531">
    <property type="entry name" value="GEO07735P1-RELATED-RELATED"/>
    <property type="match status" value="1"/>
</dbReference>
<evidence type="ECO:0000256" key="3">
    <source>
        <dbReference type="ARBA" id="ARBA00022692"/>
    </source>
</evidence>
<protein>
    <submittedName>
        <fullName evidence="8">Transmembrane protein 80</fullName>
    </submittedName>
</protein>
<evidence type="ECO:0000256" key="5">
    <source>
        <dbReference type="ARBA" id="ARBA00023136"/>
    </source>
</evidence>
<dbReference type="InterPro" id="IPR019184">
    <property type="entry name" value="Uncharacterised_TM-17"/>
</dbReference>
<keyword evidence="6" id="KW-0966">Cell projection</keyword>
<dbReference type="Ensembl" id="ENSGALT00010054081.1">
    <property type="protein sequence ID" value="ENSGALP00010032612.1"/>
    <property type="gene ID" value="ENSGALG00010022227.1"/>
</dbReference>
<sequence length="167" mass="17906">GRRVSGGVTGPACEGKRALGLWWRGLRLVSVGASGRGCSSSGPLSRCSHGLLPTYCRQFWAECFCGAFGQAFSYPDGFLAPDLALLCIMAILEALRLYLGSKGNLTEEEAPLGLSLVITVGSMILSVYFLIWQTYVLRADVIINTVLLFTYGLESVFQVLAIAAFVG</sequence>
<dbReference type="Proteomes" id="UP000000539">
    <property type="component" value="Chromosome 5"/>
</dbReference>
<name>A0A8V0ZP69_CHICK</name>